<dbReference type="InterPro" id="IPR000182">
    <property type="entry name" value="GNAT_dom"/>
</dbReference>
<dbReference type="Proteomes" id="UP000077271">
    <property type="component" value="Unassembled WGS sequence"/>
</dbReference>
<name>A0A177L399_9BACI</name>
<dbReference type="AlphaFoldDB" id="A0A177L399"/>
<dbReference type="PROSITE" id="PS51186">
    <property type="entry name" value="GNAT"/>
    <property type="match status" value="1"/>
</dbReference>
<dbReference type="Gene3D" id="3.40.630.30">
    <property type="match status" value="1"/>
</dbReference>
<evidence type="ECO:0000259" key="1">
    <source>
        <dbReference type="PROSITE" id="PS51186"/>
    </source>
</evidence>
<dbReference type="InterPro" id="IPR051531">
    <property type="entry name" value="N-acetyltransferase"/>
</dbReference>
<sequence length="177" mass="20491">MITDLLRTERLYLRKMTEADSPCLFKIWSNPDVTKFMNIENFSGENQAKEMINFLNELSAQNKAMRYTIIEAKTNQILGSCGFNTLDYENMKAEIGYDLDSTFWGNGYGTEAVSCLVDYAFEHLNFIRIEAKVEPENLNSIKVLQKLGFTFEATLRKSEKSKDRFIDLNTYSRLKTD</sequence>
<accession>A0A177L399</accession>
<reference evidence="2 3" key="1">
    <citation type="submission" date="2016-01" db="EMBL/GenBank/DDBJ databases">
        <title>Investigation of taxonomic status of Bacillus aminovorans.</title>
        <authorList>
            <person name="Verma A."/>
            <person name="Pal Y."/>
            <person name="Krishnamurthi S."/>
        </authorList>
    </citation>
    <scope>NUCLEOTIDE SEQUENCE [LARGE SCALE GENOMIC DNA]</scope>
    <source>
        <strain evidence="2 3">DSM 4337</strain>
    </source>
</reference>
<dbReference type="EMBL" id="LQWZ01000004">
    <property type="protein sequence ID" value="OAH59241.1"/>
    <property type="molecule type" value="Genomic_DNA"/>
</dbReference>
<proteinExistence type="predicted"/>
<comment type="caution">
    <text evidence="2">The sequence shown here is derived from an EMBL/GenBank/DDBJ whole genome shotgun (WGS) entry which is preliminary data.</text>
</comment>
<dbReference type="GO" id="GO:0005737">
    <property type="term" value="C:cytoplasm"/>
    <property type="evidence" value="ECO:0007669"/>
    <property type="project" value="TreeGrafter"/>
</dbReference>
<dbReference type="Pfam" id="PF13302">
    <property type="entry name" value="Acetyltransf_3"/>
    <property type="match status" value="1"/>
</dbReference>
<evidence type="ECO:0000313" key="2">
    <source>
        <dbReference type="EMBL" id="OAH59241.1"/>
    </source>
</evidence>
<dbReference type="SUPFAM" id="SSF55729">
    <property type="entry name" value="Acyl-CoA N-acyltransferases (Nat)"/>
    <property type="match status" value="1"/>
</dbReference>
<evidence type="ECO:0000313" key="3">
    <source>
        <dbReference type="Proteomes" id="UP000077271"/>
    </source>
</evidence>
<gene>
    <name evidence="2" type="ORF">AWH48_15990</name>
</gene>
<dbReference type="PANTHER" id="PTHR43792">
    <property type="entry name" value="GNAT FAMILY, PUTATIVE (AFU_ORTHOLOGUE AFUA_3G00765)-RELATED-RELATED"/>
    <property type="match status" value="1"/>
</dbReference>
<dbReference type="InterPro" id="IPR016181">
    <property type="entry name" value="Acyl_CoA_acyltransferase"/>
</dbReference>
<dbReference type="RefSeq" id="WP_018392573.1">
    <property type="nucleotide sequence ID" value="NZ_LQWZ01000004.1"/>
</dbReference>
<dbReference type="GO" id="GO:0008999">
    <property type="term" value="F:protein-N-terminal-alanine acetyltransferase activity"/>
    <property type="evidence" value="ECO:0007669"/>
    <property type="project" value="TreeGrafter"/>
</dbReference>
<dbReference type="PANTHER" id="PTHR43792:SF9">
    <property type="entry name" value="RIBOSOMAL-PROTEIN-ALANINE ACETYLTRANSFERASE"/>
    <property type="match status" value="1"/>
</dbReference>
<feature type="domain" description="N-acetyltransferase" evidence="1">
    <location>
        <begin position="11"/>
        <end position="167"/>
    </location>
</feature>
<protein>
    <submittedName>
        <fullName evidence="2">GNAT family acetyltransferase</fullName>
    </submittedName>
</protein>
<keyword evidence="2" id="KW-0808">Transferase</keyword>
<organism evidence="2 3">
    <name type="scientific">Domibacillus aminovorans</name>
    <dbReference type="NCBI Taxonomy" id="29332"/>
    <lineage>
        <taxon>Bacteria</taxon>
        <taxon>Bacillati</taxon>
        <taxon>Bacillota</taxon>
        <taxon>Bacilli</taxon>
        <taxon>Bacillales</taxon>
        <taxon>Bacillaceae</taxon>
        <taxon>Domibacillus</taxon>
    </lineage>
</organism>